<comment type="caution">
    <text evidence="2">The sequence shown here is derived from an EMBL/GenBank/DDBJ whole genome shotgun (WGS) entry which is preliminary data.</text>
</comment>
<feature type="transmembrane region" description="Helical" evidence="1">
    <location>
        <begin position="127"/>
        <end position="148"/>
    </location>
</feature>
<protein>
    <submittedName>
        <fullName evidence="2">Uncharacterized protein</fullName>
    </submittedName>
</protein>
<dbReference type="AlphaFoldDB" id="A0A2B4RBW0"/>
<organism evidence="2 3">
    <name type="scientific">Stylophora pistillata</name>
    <name type="common">Smooth cauliflower coral</name>
    <dbReference type="NCBI Taxonomy" id="50429"/>
    <lineage>
        <taxon>Eukaryota</taxon>
        <taxon>Metazoa</taxon>
        <taxon>Cnidaria</taxon>
        <taxon>Anthozoa</taxon>
        <taxon>Hexacorallia</taxon>
        <taxon>Scleractinia</taxon>
        <taxon>Astrocoeniina</taxon>
        <taxon>Pocilloporidae</taxon>
        <taxon>Stylophora</taxon>
    </lineage>
</organism>
<keyword evidence="1" id="KW-0812">Transmembrane</keyword>
<feature type="transmembrane region" description="Helical" evidence="1">
    <location>
        <begin position="182"/>
        <end position="202"/>
    </location>
</feature>
<feature type="transmembrane region" description="Helical" evidence="1">
    <location>
        <begin position="459"/>
        <end position="481"/>
    </location>
</feature>
<gene>
    <name evidence="2" type="ORF">AWC38_SpisGene21581</name>
</gene>
<feature type="transmembrane region" description="Helical" evidence="1">
    <location>
        <begin position="255"/>
        <end position="279"/>
    </location>
</feature>
<evidence type="ECO:0000313" key="3">
    <source>
        <dbReference type="Proteomes" id="UP000225706"/>
    </source>
</evidence>
<evidence type="ECO:0000256" key="1">
    <source>
        <dbReference type="SAM" id="Phobius"/>
    </source>
</evidence>
<dbReference type="OrthoDB" id="5971823at2759"/>
<proteinExistence type="predicted"/>
<dbReference type="Gene3D" id="1.20.1440.80">
    <property type="entry name" value="Gap junction channel protein cysteine-rich domain"/>
    <property type="match status" value="1"/>
</dbReference>
<name>A0A2B4RBW0_STYPI</name>
<dbReference type="InterPro" id="IPR038359">
    <property type="entry name" value="Connexin_N_sf"/>
</dbReference>
<keyword evidence="3" id="KW-1185">Reference proteome</keyword>
<dbReference type="EMBL" id="LSMT01000807">
    <property type="protein sequence ID" value="PFX14279.1"/>
    <property type="molecule type" value="Genomic_DNA"/>
</dbReference>
<dbReference type="Proteomes" id="UP000225706">
    <property type="component" value="Unassembled WGS sequence"/>
</dbReference>
<keyword evidence="1" id="KW-1133">Transmembrane helix</keyword>
<accession>A0A2B4RBW0</accession>
<reference evidence="3" key="1">
    <citation type="journal article" date="2017" name="bioRxiv">
        <title>Comparative analysis of the genomes of Stylophora pistillata and Acropora digitifera provides evidence for extensive differences between species of corals.</title>
        <authorList>
            <person name="Voolstra C.R."/>
            <person name="Li Y."/>
            <person name="Liew Y.J."/>
            <person name="Baumgarten S."/>
            <person name="Zoccola D."/>
            <person name="Flot J.-F."/>
            <person name="Tambutte S."/>
            <person name="Allemand D."/>
            <person name="Aranda M."/>
        </authorList>
    </citation>
    <scope>NUCLEOTIDE SEQUENCE [LARGE SCALE GENOMIC DNA]</scope>
</reference>
<keyword evidence="1" id="KW-0472">Membrane</keyword>
<evidence type="ECO:0000313" key="2">
    <source>
        <dbReference type="EMBL" id="PFX14279.1"/>
    </source>
</evidence>
<sequence>MWNAKNVKSEMWDENRKARPGYATFGRRVMGKDSLDNDAPESVLHGATTFSGTFCREAYAHCSISDVPVVPSTVAMVILVRSHRDTEYSESRSDFHCGGAKGENSDLVRGQCFELYMKQNNKHGLPVYGFVILNFFLIASVCVIYSLMVSSTVDRLSPSARHGDQRQSRDGENALSSGKKLFFAYCCQIFARIVFGVLLIVLQTQIFYPTDFPSRFRCDPNSGGDQPRNSTGVIQNSTSILHDCHNQRATKKNSWMYVLLVVNGFFVFVVLMEAVYILLQAWKKDGFVKNSQFLIAHLNPSYGRSLNAVNPTGPTQELHEVEERTDHEMNIPHMPCESEQLRTTPLQVFIEKTKKIVKKNTCRPPQLRSPFSSTPGEGHPAKHLSLDQIYTKLVVVEDIASYNFTGDRRDKLEVYVRSEIEYGESSSEFHCNGERSESSDLVHGQCFELYQKQNNKHGLLIYGFVILNFFLIASVCAIYSLKVNSTIDQTVSKCS</sequence>